<feature type="transmembrane region" description="Helical" evidence="1">
    <location>
        <begin position="16"/>
        <end position="33"/>
    </location>
</feature>
<dbReference type="Pfam" id="PF14143">
    <property type="entry name" value="YrhC"/>
    <property type="match status" value="1"/>
</dbReference>
<keyword evidence="3" id="KW-1185">Reference proteome</keyword>
<feature type="transmembrane region" description="Helical" evidence="1">
    <location>
        <begin position="45"/>
        <end position="63"/>
    </location>
</feature>
<proteinExistence type="predicted"/>
<sequence length="79" mass="9063">MKGDRMKDKVMDYKRFGFTLLCVSVFLYLGVLIKINEVSSEQVTIMLWITVLFTGASGYFFLLSAKCKKKVEEDSSSNY</sequence>
<keyword evidence="1" id="KW-0472">Membrane</keyword>
<evidence type="ECO:0000313" key="2">
    <source>
        <dbReference type="EMBL" id="KUP05925.1"/>
    </source>
</evidence>
<protein>
    <recommendedName>
        <fullName evidence="4">Group-specific protein</fullName>
    </recommendedName>
</protein>
<evidence type="ECO:0000256" key="1">
    <source>
        <dbReference type="SAM" id="Phobius"/>
    </source>
</evidence>
<keyword evidence="1" id="KW-1133">Transmembrane helix</keyword>
<reference evidence="2 3" key="1">
    <citation type="journal article" date="2016" name="Front. Microbiol.">
        <title>Microevolution Analysis of Bacillus coahuilensis Unveils Differences in Phosphorus Acquisition Strategies and Their Regulation.</title>
        <authorList>
            <person name="Gomez-Lunar Z."/>
            <person name="Hernandez-Gonzalez I."/>
            <person name="Rodriguez-Torres M.D."/>
            <person name="Souza V."/>
            <person name="Olmedo-Alvarez G."/>
        </authorList>
    </citation>
    <scope>NUCLEOTIDE SEQUENCE [LARGE SCALE GENOMIC DNA]</scope>
    <source>
        <strain evidence="3">p1.1.43</strain>
    </source>
</reference>
<organism evidence="2 3">
    <name type="scientific">Bacillus coahuilensis p1.1.43</name>
    <dbReference type="NCBI Taxonomy" id="1150625"/>
    <lineage>
        <taxon>Bacteria</taxon>
        <taxon>Bacillati</taxon>
        <taxon>Bacillota</taxon>
        <taxon>Bacilli</taxon>
        <taxon>Bacillales</taxon>
        <taxon>Bacillaceae</taxon>
        <taxon>Bacillus</taxon>
    </lineage>
</organism>
<dbReference type="STRING" id="1150625.Q75_10425"/>
<dbReference type="AlphaFoldDB" id="A0A147K785"/>
<dbReference type="PATRIC" id="fig|1150625.3.peg.2221"/>
<accession>A0A147K785</accession>
<keyword evidence="1" id="KW-0812">Transmembrane</keyword>
<dbReference type="EMBL" id="LDYG01000032">
    <property type="protein sequence ID" value="KUP05925.1"/>
    <property type="molecule type" value="Genomic_DNA"/>
</dbReference>
<evidence type="ECO:0000313" key="3">
    <source>
        <dbReference type="Proteomes" id="UP000074108"/>
    </source>
</evidence>
<name>A0A147K785_9BACI</name>
<evidence type="ECO:0008006" key="4">
    <source>
        <dbReference type="Google" id="ProtNLM"/>
    </source>
</evidence>
<dbReference type="Proteomes" id="UP000074108">
    <property type="component" value="Unassembled WGS sequence"/>
</dbReference>
<gene>
    <name evidence="2" type="ORF">Q75_10425</name>
</gene>
<dbReference type="InterPro" id="IPR025418">
    <property type="entry name" value="YrhC-like"/>
</dbReference>
<comment type="caution">
    <text evidence="2">The sequence shown here is derived from an EMBL/GenBank/DDBJ whole genome shotgun (WGS) entry which is preliminary data.</text>
</comment>